<organism evidence="5 6">
    <name type="scientific">Streptomyces litchfieldiae</name>
    <dbReference type="NCBI Taxonomy" id="3075543"/>
    <lineage>
        <taxon>Bacteria</taxon>
        <taxon>Bacillati</taxon>
        <taxon>Actinomycetota</taxon>
        <taxon>Actinomycetes</taxon>
        <taxon>Kitasatosporales</taxon>
        <taxon>Streptomycetaceae</taxon>
        <taxon>Streptomyces</taxon>
    </lineage>
</organism>
<evidence type="ECO:0000256" key="2">
    <source>
        <dbReference type="ARBA" id="ARBA00022729"/>
    </source>
</evidence>
<dbReference type="Pfam" id="PF13407">
    <property type="entry name" value="Peripla_BP_4"/>
    <property type="match status" value="1"/>
</dbReference>
<dbReference type="Gene3D" id="3.40.50.2300">
    <property type="match status" value="2"/>
</dbReference>
<evidence type="ECO:0000313" key="6">
    <source>
        <dbReference type="Proteomes" id="UP001183246"/>
    </source>
</evidence>
<accession>A0ABU2MME1</accession>
<evidence type="ECO:0000256" key="3">
    <source>
        <dbReference type="SAM" id="SignalP"/>
    </source>
</evidence>
<keyword evidence="2 3" id="KW-0732">Signal</keyword>
<dbReference type="PROSITE" id="PS51257">
    <property type="entry name" value="PROKAR_LIPOPROTEIN"/>
    <property type="match status" value="1"/>
</dbReference>
<reference evidence="6" key="1">
    <citation type="submission" date="2023-07" db="EMBL/GenBank/DDBJ databases">
        <title>30 novel species of actinomycetes from the DSMZ collection.</title>
        <authorList>
            <person name="Nouioui I."/>
        </authorList>
    </citation>
    <scope>NUCLEOTIDE SEQUENCE [LARGE SCALE GENOMIC DNA]</scope>
    <source>
        <strain evidence="6">DSM 44938</strain>
    </source>
</reference>
<evidence type="ECO:0000256" key="1">
    <source>
        <dbReference type="ARBA" id="ARBA00004196"/>
    </source>
</evidence>
<gene>
    <name evidence="5" type="ORF">RM590_09060</name>
</gene>
<feature type="chain" id="PRO_5047100929" evidence="3">
    <location>
        <begin position="24"/>
        <end position="367"/>
    </location>
</feature>
<comment type="subcellular location">
    <subcellularLocation>
        <location evidence="1">Cell envelope</location>
    </subcellularLocation>
</comment>
<proteinExistence type="predicted"/>
<dbReference type="InterPro" id="IPR050555">
    <property type="entry name" value="Bact_Solute-Bind_Prot2"/>
</dbReference>
<keyword evidence="6" id="KW-1185">Reference proteome</keyword>
<dbReference type="SUPFAM" id="SSF53822">
    <property type="entry name" value="Periplasmic binding protein-like I"/>
    <property type="match status" value="1"/>
</dbReference>
<dbReference type="Proteomes" id="UP001183246">
    <property type="component" value="Unassembled WGS sequence"/>
</dbReference>
<dbReference type="InterPro" id="IPR025997">
    <property type="entry name" value="SBP_2_dom"/>
</dbReference>
<dbReference type="RefSeq" id="WP_311703907.1">
    <property type="nucleotide sequence ID" value="NZ_JAVREL010000004.1"/>
</dbReference>
<dbReference type="PANTHER" id="PTHR30036:SF1">
    <property type="entry name" value="D-XYLOSE-BINDING PERIPLASMIC PROTEIN"/>
    <property type="match status" value="1"/>
</dbReference>
<name>A0ABU2MME1_9ACTN</name>
<dbReference type="InterPro" id="IPR028082">
    <property type="entry name" value="Peripla_BP_I"/>
</dbReference>
<sequence>MATVTRRAAAVVTAASLALGLLACGTAGDDVRDEEAPRGENLVIGLLLADAAVTRWESFDRPLIERRIQELCDTCAIEVSNAGNDVAVQHQQLGIMITHGVDVVIVNAVDSKSIGSAVKRADESGIPVIAYDRLAEGPISGYVSFDGHAVGRLQGRALLRALGDEAANSRIVMMNGSPTDPNAGLFKEGAQAVLTDRVRIGKEFDILGWSTEGAYGAMASAVADLGANEIDAVYAASDSIAAGAIAALRAANVEPLPPVTGQDAELAAVQRIVDGSQYMTVYKPYQREAFPAAEMAVALARGETLEGIARDHVANDTVDDIPAVYAEPISVTAANVDEDIVRRGLFTVEEICTPRFASACDRAGLTG</sequence>
<evidence type="ECO:0000259" key="4">
    <source>
        <dbReference type="Pfam" id="PF13407"/>
    </source>
</evidence>
<dbReference type="PANTHER" id="PTHR30036">
    <property type="entry name" value="D-XYLOSE-BINDING PERIPLASMIC PROTEIN"/>
    <property type="match status" value="1"/>
</dbReference>
<comment type="caution">
    <text evidence="5">The sequence shown here is derived from an EMBL/GenBank/DDBJ whole genome shotgun (WGS) entry which is preliminary data.</text>
</comment>
<protein>
    <submittedName>
        <fullName evidence="5">Substrate-binding domain-containing protein</fullName>
    </submittedName>
</protein>
<feature type="signal peptide" evidence="3">
    <location>
        <begin position="1"/>
        <end position="23"/>
    </location>
</feature>
<dbReference type="EMBL" id="JAVREL010000004">
    <property type="protein sequence ID" value="MDT0342769.1"/>
    <property type="molecule type" value="Genomic_DNA"/>
</dbReference>
<feature type="domain" description="Periplasmic binding protein" evidence="4">
    <location>
        <begin position="45"/>
        <end position="303"/>
    </location>
</feature>
<evidence type="ECO:0000313" key="5">
    <source>
        <dbReference type="EMBL" id="MDT0342769.1"/>
    </source>
</evidence>